<comment type="caution">
    <text evidence="1">The sequence shown here is derived from an EMBL/GenBank/DDBJ whole genome shotgun (WGS) entry which is preliminary data.</text>
</comment>
<sequence length="164" mass="17876">MSDLSNWTQSRLSAVYEAPDDDTLQKAFDAAFSSKCEVFVSQEPAAESLETLRDQLSNRRSATIGSKVSWENAPTVKADELSTGPADVTGSFVVTRSLKFRIRAAPVQRLTHVTFEAKVDQGDAGTADIDNSRHIVSFRYTSEDSTPPIHFNTPHAAGAEVAKE</sequence>
<protein>
    <submittedName>
        <fullName evidence="1">Uncharacterized protein</fullName>
    </submittedName>
</protein>
<evidence type="ECO:0000313" key="1">
    <source>
        <dbReference type="EMBL" id="KAH7930066.1"/>
    </source>
</evidence>
<dbReference type="Proteomes" id="UP000790709">
    <property type="component" value="Unassembled WGS sequence"/>
</dbReference>
<evidence type="ECO:0000313" key="2">
    <source>
        <dbReference type="Proteomes" id="UP000790709"/>
    </source>
</evidence>
<proteinExistence type="predicted"/>
<dbReference type="EMBL" id="MU266335">
    <property type="protein sequence ID" value="KAH7930066.1"/>
    <property type="molecule type" value="Genomic_DNA"/>
</dbReference>
<keyword evidence="2" id="KW-1185">Reference proteome</keyword>
<accession>A0ACB8BVT2</accession>
<gene>
    <name evidence="1" type="ORF">BV22DRAFT_1125225</name>
</gene>
<name>A0ACB8BVT2_9AGAM</name>
<reference evidence="1" key="1">
    <citation type="journal article" date="2021" name="New Phytol.">
        <title>Evolutionary innovations through gain and loss of genes in the ectomycorrhizal Boletales.</title>
        <authorList>
            <person name="Wu G."/>
            <person name="Miyauchi S."/>
            <person name="Morin E."/>
            <person name="Kuo A."/>
            <person name="Drula E."/>
            <person name="Varga T."/>
            <person name="Kohler A."/>
            <person name="Feng B."/>
            <person name="Cao Y."/>
            <person name="Lipzen A."/>
            <person name="Daum C."/>
            <person name="Hundley H."/>
            <person name="Pangilinan J."/>
            <person name="Johnson J."/>
            <person name="Barry K."/>
            <person name="LaButti K."/>
            <person name="Ng V."/>
            <person name="Ahrendt S."/>
            <person name="Min B."/>
            <person name="Choi I.G."/>
            <person name="Park H."/>
            <person name="Plett J.M."/>
            <person name="Magnuson J."/>
            <person name="Spatafora J.W."/>
            <person name="Nagy L.G."/>
            <person name="Henrissat B."/>
            <person name="Grigoriev I.V."/>
            <person name="Yang Z.L."/>
            <person name="Xu J."/>
            <person name="Martin F.M."/>
        </authorList>
    </citation>
    <scope>NUCLEOTIDE SEQUENCE</scope>
    <source>
        <strain evidence="1">KUC20120723A-06</strain>
    </source>
</reference>
<organism evidence="1 2">
    <name type="scientific">Leucogyrophana mollusca</name>
    <dbReference type="NCBI Taxonomy" id="85980"/>
    <lineage>
        <taxon>Eukaryota</taxon>
        <taxon>Fungi</taxon>
        <taxon>Dikarya</taxon>
        <taxon>Basidiomycota</taxon>
        <taxon>Agaricomycotina</taxon>
        <taxon>Agaricomycetes</taxon>
        <taxon>Agaricomycetidae</taxon>
        <taxon>Boletales</taxon>
        <taxon>Boletales incertae sedis</taxon>
        <taxon>Leucogyrophana</taxon>
    </lineage>
</organism>